<dbReference type="Proteomes" id="UP000429595">
    <property type="component" value="Unassembled WGS sequence"/>
</dbReference>
<feature type="region of interest" description="Disordered" evidence="2">
    <location>
        <begin position="200"/>
        <end position="237"/>
    </location>
</feature>
<proteinExistence type="predicted"/>
<evidence type="ECO:0000256" key="1">
    <source>
        <dbReference type="ARBA" id="ARBA00022729"/>
    </source>
</evidence>
<keyword evidence="6" id="KW-1185">Reference proteome</keyword>
<dbReference type="Pfam" id="PF01832">
    <property type="entry name" value="Glucosaminidase"/>
    <property type="match status" value="1"/>
</dbReference>
<dbReference type="GO" id="GO:0004040">
    <property type="term" value="F:amidase activity"/>
    <property type="evidence" value="ECO:0007669"/>
    <property type="project" value="InterPro"/>
</dbReference>
<feature type="chain" id="PRO_5026135628" description="SLH domain-containing protein" evidence="3">
    <location>
        <begin position="28"/>
        <end position="669"/>
    </location>
</feature>
<reference evidence="5 6" key="1">
    <citation type="submission" date="2019-10" db="EMBL/GenBank/DDBJ databases">
        <title>Bacillus aerolatum sp. nov., isolated from bioaerosol of sport playgrounds.</title>
        <authorList>
            <person name="Chen P."/>
            <person name="Zhang G."/>
        </authorList>
    </citation>
    <scope>NUCLEOTIDE SEQUENCE [LARGE SCALE GENOMIC DNA]</scope>
    <source>
        <strain evidence="5 6">CX253</strain>
    </source>
</reference>
<dbReference type="Pfam" id="PF00395">
    <property type="entry name" value="SLH"/>
    <property type="match status" value="3"/>
</dbReference>
<feature type="domain" description="SLH" evidence="4">
    <location>
        <begin position="141"/>
        <end position="204"/>
    </location>
</feature>
<dbReference type="InterPro" id="IPR001119">
    <property type="entry name" value="SLH_dom"/>
</dbReference>
<evidence type="ECO:0000313" key="6">
    <source>
        <dbReference type="Proteomes" id="UP000429595"/>
    </source>
</evidence>
<dbReference type="InterPro" id="IPR002901">
    <property type="entry name" value="MGlyc_endo_b_GlcNAc-like_dom"/>
</dbReference>
<feature type="domain" description="SLH" evidence="4">
    <location>
        <begin position="77"/>
        <end position="140"/>
    </location>
</feature>
<feature type="domain" description="SLH" evidence="4">
    <location>
        <begin position="19"/>
        <end position="76"/>
    </location>
</feature>
<dbReference type="Gene3D" id="1.10.530.10">
    <property type="match status" value="1"/>
</dbReference>
<dbReference type="RefSeq" id="WP_152150404.1">
    <property type="nucleotide sequence ID" value="NZ_WEIO01000003.1"/>
</dbReference>
<dbReference type="AlphaFoldDB" id="A0A6I1FS18"/>
<protein>
    <recommendedName>
        <fullName evidence="4">SLH domain-containing protein</fullName>
    </recommendedName>
</protein>
<evidence type="ECO:0000259" key="4">
    <source>
        <dbReference type="PROSITE" id="PS51272"/>
    </source>
</evidence>
<dbReference type="EMBL" id="WEIO01000003">
    <property type="protein sequence ID" value="KAB7707440.1"/>
    <property type="molecule type" value="Genomic_DNA"/>
</dbReference>
<dbReference type="PANTHER" id="PTHR43308:SF5">
    <property type="entry name" value="S-LAYER PROTEIN _ PEPTIDOGLYCAN ENDO-BETA-N-ACETYLGLUCOSAMINIDASE"/>
    <property type="match status" value="1"/>
</dbReference>
<keyword evidence="1 3" id="KW-0732">Signal</keyword>
<organism evidence="5 6">
    <name type="scientific">Bacillus aerolatus</name>
    <dbReference type="NCBI Taxonomy" id="2653354"/>
    <lineage>
        <taxon>Bacteria</taxon>
        <taxon>Bacillati</taxon>
        <taxon>Bacillota</taxon>
        <taxon>Bacilli</taxon>
        <taxon>Bacillales</taxon>
        <taxon>Bacillaceae</taxon>
        <taxon>Bacillus</taxon>
    </lineage>
</organism>
<gene>
    <name evidence="5" type="ORF">F9802_06720</name>
</gene>
<evidence type="ECO:0000313" key="5">
    <source>
        <dbReference type="EMBL" id="KAB7707440.1"/>
    </source>
</evidence>
<evidence type="ECO:0000256" key="3">
    <source>
        <dbReference type="SAM" id="SignalP"/>
    </source>
</evidence>
<sequence length="669" mass="73171">MNQKKIVALLMSFVLLFPLFSPLNTKAAAVTLEDQMKAMVEAGVMQGYANGDLKPRQNVTRAEFATFLTRALKLPEGPSTFKDVPSTLKLAPGVNAAAAAKIVNGGSDGRFHPDALITRQDMALMISNAFDYLGMDVEYKPSGFADVEGLSSAHKIAIGKAVSLGIIQGYSSTIFNPAENARRDHAAAFIYRLLEAAKANGESSPDPVGPPVTEPEPPKEEPEPQPQPEPAKPYQLADIDSTGKLTYSSLSYSTYETAKQAMDSRGQELILKNNKIIHMKTNGGMVFAGSTKATVTLFSDSTLKTLKAYMPTSAGFNNEVKYITSNENFVKVSLGGKEFYMKHEDSILVPFEGAPGRSYYNVKNGELYYHIYLYSANRYASFLAGPAPDFMTAGNKYYSWDNATFYNDRGRVAGTAYQYFQFLSARSTTNYTADELDSYINQALAEREATGLAKYKDATKKSKLLGLGATLKKVEAEKRINALMMLGMAIHESDYGTSGHAYKNNNLFGIAVYDSKPEEGKSFPTPEDSVYHLADGYLNDRYVIPNPATAWKQTIANGAAPGNKGVGINVRYASDIDWGAKVAGHMYRIDKALGQKDFGQYQIGLTNVENLNVRSLPNGTIQFAYREAGMPVAMLGNPVSGWQKVISDELAYNEAYVYSQYVTPLPIAK</sequence>
<name>A0A6I1FS18_9BACI</name>
<dbReference type="PANTHER" id="PTHR43308">
    <property type="entry name" value="OUTER MEMBRANE PROTEIN ALPHA-RELATED"/>
    <property type="match status" value="1"/>
</dbReference>
<dbReference type="InterPro" id="IPR051465">
    <property type="entry name" value="Cell_Envelope_Struct_Comp"/>
</dbReference>
<comment type="caution">
    <text evidence="5">The sequence shown here is derived from an EMBL/GenBank/DDBJ whole genome shotgun (WGS) entry which is preliminary data.</text>
</comment>
<dbReference type="PROSITE" id="PS51272">
    <property type="entry name" value="SLH"/>
    <property type="match status" value="3"/>
</dbReference>
<evidence type="ECO:0000256" key="2">
    <source>
        <dbReference type="SAM" id="MobiDB-lite"/>
    </source>
</evidence>
<accession>A0A6I1FS18</accession>
<feature type="signal peptide" evidence="3">
    <location>
        <begin position="1"/>
        <end position="27"/>
    </location>
</feature>
<dbReference type="SMART" id="SM00047">
    <property type="entry name" value="LYZ2"/>
    <property type="match status" value="1"/>
</dbReference>